<dbReference type="EMBL" id="JAAGVB010000013">
    <property type="protein sequence ID" value="NEW32980.1"/>
    <property type="molecule type" value="Genomic_DNA"/>
</dbReference>
<organism evidence="1 2">
    <name type="scientific">Nocardia cyriacigeorgica</name>
    <dbReference type="NCBI Taxonomy" id="135487"/>
    <lineage>
        <taxon>Bacteria</taxon>
        <taxon>Bacillati</taxon>
        <taxon>Actinomycetota</taxon>
        <taxon>Actinomycetes</taxon>
        <taxon>Mycobacteriales</taxon>
        <taxon>Nocardiaceae</taxon>
        <taxon>Nocardia</taxon>
    </lineage>
</organism>
<evidence type="ECO:0000313" key="2">
    <source>
        <dbReference type="Proteomes" id="UP000471166"/>
    </source>
</evidence>
<comment type="caution">
    <text evidence="1">The sequence shown here is derived from an EMBL/GenBank/DDBJ whole genome shotgun (WGS) entry which is preliminary data.</text>
</comment>
<dbReference type="GeneID" id="57067772"/>
<dbReference type="Proteomes" id="UP000471166">
    <property type="component" value="Unassembled WGS sequence"/>
</dbReference>
<dbReference type="OrthoDB" id="4554485at2"/>
<name>A0A6P1CKC2_9NOCA</name>
<protein>
    <submittedName>
        <fullName evidence="1">Uncharacterized protein</fullName>
    </submittedName>
</protein>
<sequence length="132" mass="13931">MTGASIDYGQTEIAAFSQAAAAGVIRYDEEVARQAVQKYDDMIAGLQNVRNKLRDQALDPIGFGGFESGKQLTQGFSNKAADGISVLDKLIEGAMLMQVACLRAANLAEEADQRNADALRFAAEAAGNSGQS</sequence>
<gene>
    <name evidence="1" type="ORF">GV791_10490</name>
</gene>
<accession>A0A6P1CKC2</accession>
<reference evidence="1 2" key="1">
    <citation type="submission" date="2020-01" db="EMBL/GenBank/DDBJ databases">
        <title>Genetics and antimicrobial susceptibilities of Nocardia species isolated from the soil; a comparison with species isolated from humans.</title>
        <authorList>
            <person name="Carrasco G."/>
            <person name="Monzon S."/>
            <person name="Sansegundo M."/>
            <person name="Garcia E."/>
            <person name="Garrido N."/>
            <person name="Medina M.J."/>
            <person name="Villalon P."/>
            <person name="Ramirez-Arocha A.C."/>
            <person name="Jimenez P."/>
            <person name="Cuesta I."/>
            <person name="Valdezate S."/>
        </authorList>
    </citation>
    <scope>NUCLEOTIDE SEQUENCE [LARGE SCALE GENOMIC DNA]</scope>
    <source>
        <strain evidence="1 2">CNM20110626</strain>
    </source>
</reference>
<evidence type="ECO:0000313" key="1">
    <source>
        <dbReference type="EMBL" id="NEW32980.1"/>
    </source>
</evidence>
<proteinExistence type="predicted"/>
<dbReference type="AlphaFoldDB" id="A0A6P1CKC2"/>
<dbReference type="RefSeq" id="WP_138445763.1">
    <property type="nucleotide sequence ID" value="NZ_CP026746.1"/>
</dbReference>